<proteinExistence type="predicted"/>
<evidence type="ECO:0000313" key="1">
    <source>
        <dbReference type="EMBL" id="KAJ8423451.1"/>
    </source>
</evidence>
<protein>
    <submittedName>
        <fullName evidence="1">Uncharacterized protein</fullName>
    </submittedName>
</protein>
<name>A0A9Q1GQF5_9CARY</name>
<gene>
    <name evidence="1" type="ORF">Cgig2_009353</name>
</gene>
<reference evidence="1" key="1">
    <citation type="submission" date="2022-04" db="EMBL/GenBank/DDBJ databases">
        <title>Carnegiea gigantea Genome sequencing and assembly v2.</title>
        <authorList>
            <person name="Copetti D."/>
            <person name="Sanderson M.J."/>
            <person name="Burquez A."/>
            <person name="Wojciechowski M.F."/>
        </authorList>
    </citation>
    <scope>NUCLEOTIDE SEQUENCE</scope>
    <source>
        <strain evidence="1">SGP5-SGP5p</strain>
        <tissue evidence="1">Aerial part</tissue>
    </source>
</reference>
<accession>A0A9Q1GQF5</accession>
<evidence type="ECO:0000313" key="2">
    <source>
        <dbReference type="Proteomes" id="UP001153076"/>
    </source>
</evidence>
<sequence length="155" mass="18336">MEYRGKKKSHFKFCDMWIEDEKWRGQACTAGIFLKSITNPLKRLNNDRFSGTHNICDIAKQELNVIQKQLMLDPINIQLQEQEQVPKQGYQDALSASLNLKKQQSKLDWTTMSDQSTSFFFARVKQRISQLQICRLQDERGIVWEGRKYHFMKNC</sequence>
<dbReference type="AlphaFoldDB" id="A0A9Q1GQF5"/>
<organism evidence="1 2">
    <name type="scientific">Carnegiea gigantea</name>
    <dbReference type="NCBI Taxonomy" id="171969"/>
    <lineage>
        <taxon>Eukaryota</taxon>
        <taxon>Viridiplantae</taxon>
        <taxon>Streptophyta</taxon>
        <taxon>Embryophyta</taxon>
        <taxon>Tracheophyta</taxon>
        <taxon>Spermatophyta</taxon>
        <taxon>Magnoliopsida</taxon>
        <taxon>eudicotyledons</taxon>
        <taxon>Gunneridae</taxon>
        <taxon>Pentapetalae</taxon>
        <taxon>Caryophyllales</taxon>
        <taxon>Cactineae</taxon>
        <taxon>Cactaceae</taxon>
        <taxon>Cactoideae</taxon>
        <taxon>Echinocereeae</taxon>
        <taxon>Carnegiea</taxon>
    </lineage>
</organism>
<dbReference type="Proteomes" id="UP001153076">
    <property type="component" value="Unassembled WGS sequence"/>
</dbReference>
<dbReference type="EMBL" id="JAKOGI010001958">
    <property type="protein sequence ID" value="KAJ8423451.1"/>
    <property type="molecule type" value="Genomic_DNA"/>
</dbReference>
<keyword evidence="2" id="KW-1185">Reference proteome</keyword>
<comment type="caution">
    <text evidence="1">The sequence shown here is derived from an EMBL/GenBank/DDBJ whole genome shotgun (WGS) entry which is preliminary data.</text>
</comment>